<accession>A0A383D919</accession>
<evidence type="ECO:0000256" key="2">
    <source>
        <dbReference type="ARBA" id="ARBA00022695"/>
    </source>
</evidence>
<dbReference type="Gene3D" id="3.90.550.10">
    <property type="entry name" value="Spore Coat Polysaccharide Biosynthesis Protein SpsA, Chain A"/>
    <property type="match status" value="1"/>
</dbReference>
<evidence type="ECO:0000259" key="3">
    <source>
        <dbReference type="Pfam" id="PF12804"/>
    </source>
</evidence>
<dbReference type="InterPro" id="IPR050065">
    <property type="entry name" value="GlmU-like"/>
</dbReference>
<dbReference type="EMBL" id="UINC01215220">
    <property type="protein sequence ID" value="SVE40814.1"/>
    <property type="molecule type" value="Genomic_DNA"/>
</dbReference>
<organism evidence="4">
    <name type="scientific">marine metagenome</name>
    <dbReference type="NCBI Taxonomy" id="408172"/>
    <lineage>
        <taxon>unclassified sequences</taxon>
        <taxon>metagenomes</taxon>
        <taxon>ecological metagenomes</taxon>
    </lineage>
</organism>
<dbReference type="AlphaFoldDB" id="A0A383D919"/>
<keyword evidence="2" id="KW-0548">Nucleotidyltransferase</keyword>
<feature type="non-terminal residue" evidence="4">
    <location>
        <position position="1"/>
    </location>
</feature>
<dbReference type="SUPFAM" id="SSF53448">
    <property type="entry name" value="Nucleotide-diphospho-sugar transferases"/>
    <property type="match status" value="1"/>
</dbReference>
<feature type="domain" description="MobA-like NTP transferase" evidence="3">
    <location>
        <begin position="9"/>
        <end position="104"/>
    </location>
</feature>
<evidence type="ECO:0000256" key="1">
    <source>
        <dbReference type="ARBA" id="ARBA00022679"/>
    </source>
</evidence>
<dbReference type="GO" id="GO:0016779">
    <property type="term" value="F:nucleotidyltransferase activity"/>
    <property type="evidence" value="ECO:0007669"/>
    <property type="project" value="UniProtKB-KW"/>
</dbReference>
<dbReference type="Pfam" id="PF12804">
    <property type="entry name" value="NTP_transf_3"/>
    <property type="match status" value="1"/>
</dbReference>
<gene>
    <name evidence="4" type="ORF">METZ01_LOCUS493668</name>
</gene>
<dbReference type="PANTHER" id="PTHR43584:SF8">
    <property type="entry name" value="N-ACETYLMURAMATE ALPHA-1-PHOSPHATE URIDYLYLTRANSFERASE"/>
    <property type="match status" value="1"/>
</dbReference>
<dbReference type="InterPro" id="IPR025877">
    <property type="entry name" value="MobA-like_NTP_Trfase"/>
</dbReference>
<keyword evidence="1" id="KW-0808">Transferase</keyword>
<dbReference type="InterPro" id="IPR029044">
    <property type="entry name" value="Nucleotide-diphossugar_trans"/>
</dbReference>
<sequence length="236" mass="27762">KITNYKSNPLTKLFGRTFIERAILNLRNNLKIENFIIVTGYNNQESEQYLDQLKQKYNLNLSCIYDPDWEKGNGHTFLAALNNTNEDQFYLQMVDHLFTDKFYQVILNTKISNNKSYLLVSKNLSKYHDYEDVTKVKIENNYINNIDKSIEKPDAYDAGFFIIDIKNYDTNIFFNFNKVELSKVHMSVADNQNLLPIYVEHSDWMDVDTEEDLKKAEDFLIESLKDKPTDGPVSKY</sequence>
<evidence type="ECO:0000313" key="4">
    <source>
        <dbReference type="EMBL" id="SVE40814.1"/>
    </source>
</evidence>
<feature type="non-terminal residue" evidence="4">
    <location>
        <position position="236"/>
    </location>
</feature>
<protein>
    <recommendedName>
        <fullName evidence="3">MobA-like NTP transferase domain-containing protein</fullName>
    </recommendedName>
</protein>
<dbReference type="PANTHER" id="PTHR43584">
    <property type="entry name" value="NUCLEOTIDYL TRANSFERASE"/>
    <property type="match status" value="1"/>
</dbReference>
<proteinExistence type="predicted"/>
<reference evidence="4" key="1">
    <citation type="submission" date="2018-05" db="EMBL/GenBank/DDBJ databases">
        <authorList>
            <person name="Lanie J.A."/>
            <person name="Ng W.-L."/>
            <person name="Kazmierczak K.M."/>
            <person name="Andrzejewski T.M."/>
            <person name="Davidsen T.M."/>
            <person name="Wayne K.J."/>
            <person name="Tettelin H."/>
            <person name="Glass J.I."/>
            <person name="Rusch D."/>
            <person name="Podicherti R."/>
            <person name="Tsui H.-C.T."/>
            <person name="Winkler M.E."/>
        </authorList>
    </citation>
    <scope>NUCLEOTIDE SEQUENCE</scope>
</reference>
<name>A0A383D919_9ZZZZ</name>